<dbReference type="SMART" id="SM00207">
    <property type="entry name" value="TNF"/>
    <property type="match status" value="1"/>
</dbReference>
<evidence type="ECO:0000256" key="8">
    <source>
        <dbReference type="ARBA" id="ARBA00023136"/>
    </source>
</evidence>
<feature type="transmembrane region" description="Helical" evidence="12">
    <location>
        <begin position="43"/>
        <end position="64"/>
    </location>
</feature>
<reference evidence="15" key="1">
    <citation type="submission" date="2025-08" db="UniProtKB">
        <authorList>
            <consortium name="RefSeq"/>
        </authorList>
    </citation>
    <scope>IDENTIFICATION</scope>
    <source>
        <tissue evidence="15">Blood</tissue>
    </source>
</reference>
<dbReference type="Proteomes" id="UP001652627">
    <property type="component" value="Unplaced"/>
</dbReference>
<keyword evidence="9" id="KW-1015">Disulfide bond</keyword>
<feature type="region of interest" description="Disordered" evidence="11">
    <location>
        <begin position="187"/>
        <end position="220"/>
    </location>
</feature>
<dbReference type="InterPro" id="IPR006052">
    <property type="entry name" value="TNF_dom"/>
</dbReference>
<dbReference type="PROSITE" id="PS50049">
    <property type="entry name" value="THD_2"/>
    <property type="match status" value="1"/>
</dbReference>
<keyword evidence="7 12" id="KW-1133">Transmembrane helix</keyword>
<keyword evidence="4" id="KW-0202">Cytokine</keyword>
<dbReference type="PANTHER" id="PTHR11471:SF23">
    <property type="entry name" value="TUMOR NECROSIS FACTOR"/>
    <property type="match status" value="1"/>
</dbReference>
<keyword evidence="14" id="KW-1185">Reference proteome</keyword>
<gene>
    <name evidence="15" type="primary">LOC136995863</name>
</gene>
<evidence type="ECO:0000313" key="14">
    <source>
        <dbReference type="Proteomes" id="UP001652627"/>
    </source>
</evidence>
<evidence type="ECO:0000256" key="11">
    <source>
        <dbReference type="SAM" id="MobiDB-lite"/>
    </source>
</evidence>
<evidence type="ECO:0000313" key="15">
    <source>
        <dbReference type="RefSeq" id="XP_067172984.1"/>
    </source>
</evidence>
<feature type="compositionally biased region" description="Low complexity" evidence="11">
    <location>
        <begin position="17"/>
        <end position="39"/>
    </location>
</feature>
<dbReference type="InterPro" id="IPR006053">
    <property type="entry name" value="TNF"/>
</dbReference>
<evidence type="ECO:0000256" key="2">
    <source>
        <dbReference type="ARBA" id="ARBA00008670"/>
    </source>
</evidence>
<dbReference type="PANTHER" id="PTHR11471">
    <property type="entry name" value="TUMOR NECROSIS FACTOR FAMILY MEMBER"/>
    <property type="match status" value="1"/>
</dbReference>
<proteinExistence type="inferred from homology"/>
<dbReference type="PRINTS" id="PR01234">
    <property type="entry name" value="TNECROSISFCT"/>
</dbReference>
<sequence>MAGAGSAAQSRPPRDAPAPCDADADADATARPRPPARCCRGPAAAAAATMLLLLLLPLGAAALLRLRAPPAQDPTDMPVPAALAAEPLAMELQRGDKPAAHVVASSSSPGGLVWDDRVAPSLVRNGVRLHGNKLVVPRDGLYFVYAAAAFQGARCPPRAAAARPLRLSVSRFSEEYPRDVPLLTAVRSVCPGGGPGGRRRRRRRGGDDGGGAGGDDDDDDGGRQLWFESLYQGAVFQLRRGDQLAATTTAERFLDLHGGGQAYFGVVGVD</sequence>
<evidence type="ECO:0000256" key="4">
    <source>
        <dbReference type="ARBA" id="ARBA00022514"/>
    </source>
</evidence>
<keyword evidence="5 12" id="KW-0812">Transmembrane</keyword>
<evidence type="ECO:0000256" key="7">
    <source>
        <dbReference type="ARBA" id="ARBA00022989"/>
    </source>
</evidence>
<evidence type="ECO:0000256" key="6">
    <source>
        <dbReference type="ARBA" id="ARBA00022968"/>
    </source>
</evidence>
<keyword evidence="8 12" id="KW-0472">Membrane</keyword>
<dbReference type="InterPro" id="IPR008983">
    <property type="entry name" value="Tumour_necrosis_fac-like_dom"/>
</dbReference>
<comment type="subcellular location">
    <subcellularLocation>
        <location evidence="1">Membrane</location>
        <topology evidence="1">Single-pass type II membrane protein</topology>
    </subcellularLocation>
</comment>
<dbReference type="SUPFAM" id="SSF49842">
    <property type="entry name" value="TNF-like"/>
    <property type="match status" value="1"/>
</dbReference>
<evidence type="ECO:0000259" key="13">
    <source>
        <dbReference type="PROSITE" id="PS50049"/>
    </source>
</evidence>
<evidence type="ECO:0000256" key="3">
    <source>
        <dbReference type="ARBA" id="ARBA00013893"/>
    </source>
</evidence>
<name>A0ABM4G6Z9_9AVES</name>
<evidence type="ECO:0000256" key="9">
    <source>
        <dbReference type="ARBA" id="ARBA00023157"/>
    </source>
</evidence>
<organism evidence="14 15">
    <name type="scientific">Apteryx mantelli</name>
    <name type="common">North Island brown kiwi</name>
    <dbReference type="NCBI Taxonomy" id="2696672"/>
    <lineage>
        <taxon>Eukaryota</taxon>
        <taxon>Metazoa</taxon>
        <taxon>Chordata</taxon>
        <taxon>Craniata</taxon>
        <taxon>Vertebrata</taxon>
        <taxon>Euteleostomi</taxon>
        <taxon>Archelosauria</taxon>
        <taxon>Archosauria</taxon>
        <taxon>Dinosauria</taxon>
        <taxon>Saurischia</taxon>
        <taxon>Theropoda</taxon>
        <taxon>Coelurosauria</taxon>
        <taxon>Aves</taxon>
        <taxon>Palaeognathae</taxon>
        <taxon>Apterygiformes</taxon>
        <taxon>Apterygidae</taxon>
        <taxon>Apteryx</taxon>
    </lineage>
</organism>
<evidence type="ECO:0000256" key="12">
    <source>
        <dbReference type="SAM" id="Phobius"/>
    </source>
</evidence>
<protein>
    <recommendedName>
        <fullName evidence="3">Tumor necrosis factor</fullName>
    </recommendedName>
    <alternativeName>
        <fullName evidence="10">TNF-alpha</fullName>
    </alternativeName>
</protein>
<evidence type="ECO:0000256" key="1">
    <source>
        <dbReference type="ARBA" id="ARBA00004606"/>
    </source>
</evidence>
<dbReference type="GeneID" id="136995863"/>
<feature type="region of interest" description="Disordered" evidence="11">
    <location>
        <begin position="1"/>
        <end position="39"/>
    </location>
</feature>
<accession>A0ABM4G6Z9</accession>
<dbReference type="CDD" id="cd00184">
    <property type="entry name" value="TNF"/>
    <property type="match status" value="1"/>
</dbReference>
<comment type="similarity">
    <text evidence="2">Belongs to the tumor necrosis factor family.</text>
</comment>
<evidence type="ECO:0000256" key="5">
    <source>
        <dbReference type="ARBA" id="ARBA00022692"/>
    </source>
</evidence>
<keyword evidence="6" id="KW-0735">Signal-anchor</keyword>
<dbReference type="RefSeq" id="XP_067172984.1">
    <property type="nucleotide sequence ID" value="XM_067316883.1"/>
</dbReference>
<dbReference type="Gene3D" id="2.60.120.40">
    <property type="match status" value="2"/>
</dbReference>
<evidence type="ECO:0000256" key="10">
    <source>
        <dbReference type="ARBA" id="ARBA00029751"/>
    </source>
</evidence>
<dbReference type="Pfam" id="PF00229">
    <property type="entry name" value="TNF"/>
    <property type="match status" value="1"/>
</dbReference>
<feature type="domain" description="THD" evidence="13">
    <location>
        <begin position="98"/>
        <end position="269"/>
    </location>
</feature>